<accession>A0ABN8R1P4</accession>
<feature type="non-terminal residue" evidence="3">
    <location>
        <position position="1"/>
    </location>
</feature>
<dbReference type="Proteomes" id="UP001159405">
    <property type="component" value="Unassembled WGS sequence"/>
</dbReference>
<keyword evidence="2" id="KW-0812">Transmembrane</keyword>
<evidence type="ECO:0000256" key="1">
    <source>
        <dbReference type="SAM" id="MobiDB-lite"/>
    </source>
</evidence>
<keyword evidence="2" id="KW-0472">Membrane</keyword>
<reference evidence="3 4" key="1">
    <citation type="submission" date="2022-05" db="EMBL/GenBank/DDBJ databases">
        <authorList>
            <consortium name="Genoscope - CEA"/>
            <person name="William W."/>
        </authorList>
    </citation>
    <scope>NUCLEOTIDE SEQUENCE [LARGE SCALE GENOMIC DNA]</scope>
</reference>
<dbReference type="EMBL" id="CALNXK010000163">
    <property type="protein sequence ID" value="CAH3171320.1"/>
    <property type="molecule type" value="Genomic_DNA"/>
</dbReference>
<feature type="region of interest" description="Disordered" evidence="1">
    <location>
        <begin position="140"/>
        <end position="164"/>
    </location>
</feature>
<comment type="caution">
    <text evidence="3">The sequence shown here is derived from an EMBL/GenBank/DDBJ whole genome shotgun (WGS) entry which is preliminary data.</text>
</comment>
<proteinExistence type="predicted"/>
<gene>
    <name evidence="3" type="ORF">PLOB_00011825</name>
</gene>
<keyword evidence="2" id="KW-1133">Transmembrane helix</keyword>
<name>A0ABN8R1P4_9CNID</name>
<sequence>AIIRLECNPSLDKPDDAKFEVLQDNTTTYVFSLSHKCACPNGCPEEIPTSSPSQSTPPSNPVATITPITRRDKNLSIALISGGTLVITVCVFVIFYKCRQKQSSLDTERRCFMDQNGGNGEEKLTYQSNNVTEHLTDREDNVNQDPINSFIKNPMGGSRSPSTSCKIRELKKDNVNKLNAPL</sequence>
<evidence type="ECO:0000313" key="3">
    <source>
        <dbReference type="EMBL" id="CAH3171320.1"/>
    </source>
</evidence>
<evidence type="ECO:0000256" key="2">
    <source>
        <dbReference type="SAM" id="Phobius"/>
    </source>
</evidence>
<feature type="transmembrane region" description="Helical" evidence="2">
    <location>
        <begin position="75"/>
        <end position="96"/>
    </location>
</feature>
<organism evidence="3 4">
    <name type="scientific">Porites lobata</name>
    <dbReference type="NCBI Taxonomy" id="104759"/>
    <lineage>
        <taxon>Eukaryota</taxon>
        <taxon>Metazoa</taxon>
        <taxon>Cnidaria</taxon>
        <taxon>Anthozoa</taxon>
        <taxon>Hexacorallia</taxon>
        <taxon>Scleractinia</taxon>
        <taxon>Fungiina</taxon>
        <taxon>Poritidae</taxon>
        <taxon>Porites</taxon>
    </lineage>
</organism>
<protein>
    <submittedName>
        <fullName evidence="3">Uncharacterized protein</fullName>
    </submittedName>
</protein>
<keyword evidence="4" id="KW-1185">Reference proteome</keyword>
<evidence type="ECO:0000313" key="4">
    <source>
        <dbReference type="Proteomes" id="UP001159405"/>
    </source>
</evidence>